<dbReference type="InterPro" id="IPR016169">
    <property type="entry name" value="FAD-bd_PCMH_sub2"/>
</dbReference>
<keyword evidence="3" id="KW-1185">Reference proteome</keyword>
<dbReference type="GO" id="GO:0016491">
    <property type="term" value="F:oxidoreductase activity"/>
    <property type="evidence" value="ECO:0007669"/>
    <property type="project" value="InterPro"/>
</dbReference>
<dbReference type="Pfam" id="PF08031">
    <property type="entry name" value="BBE"/>
    <property type="match status" value="1"/>
</dbReference>
<dbReference type="OrthoDB" id="9983560at2759"/>
<evidence type="ECO:0000313" key="2">
    <source>
        <dbReference type="EMBL" id="USW48725.1"/>
    </source>
</evidence>
<dbReference type="Proteomes" id="UP001056384">
    <property type="component" value="Chromosome 1"/>
</dbReference>
<reference evidence="2" key="1">
    <citation type="submission" date="2022-06" db="EMBL/GenBank/DDBJ databases">
        <title>Complete genome sequences of two strains of the flax pathogen Septoria linicola.</title>
        <authorList>
            <person name="Lapalu N."/>
            <person name="Simon A."/>
            <person name="Demenou B."/>
            <person name="Paumier D."/>
            <person name="Guillot M.-P."/>
            <person name="Gout L."/>
            <person name="Valade R."/>
        </authorList>
    </citation>
    <scope>NUCLEOTIDE SEQUENCE</scope>
    <source>
        <strain evidence="2">SE15195</strain>
    </source>
</reference>
<proteinExistence type="predicted"/>
<evidence type="ECO:0000259" key="1">
    <source>
        <dbReference type="Pfam" id="PF08031"/>
    </source>
</evidence>
<dbReference type="GO" id="GO:0050660">
    <property type="term" value="F:flavin adenine dinucleotide binding"/>
    <property type="evidence" value="ECO:0007669"/>
    <property type="project" value="InterPro"/>
</dbReference>
<dbReference type="AlphaFoldDB" id="A0A9Q9AGM9"/>
<evidence type="ECO:0000313" key="3">
    <source>
        <dbReference type="Proteomes" id="UP001056384"/>
    </source>
</evidence>
<dbReference type="Gene3D" id="3.30.465.10">
    <property type="match status" value="1"/>
</dbReference>
<accession>A0A9Q9AGM9</accession>
<feature type="domain" description="Berberine/berberine-like" evidence="1">
    <location>
        <begin position="195"/>
        <end position="230"/>
    </location>
</feature>
<name>A0A9Q9AGM9_9PEZI</name>
<protein>
    <submittedName>
        <fullName evidence="2">Berberine/berberine, FAD-binding, type PCMH, subdomain 2</fullName>
    </submittedName>
</protein>
<organism evidence="2 3">
    <name type="scientific">Septoria linicola</name>
    <dbReference type="NCBI Taxonomy" id="215465"/>
    <lineage>
        <taxon>Eukaryota</taxon>
        <taxon>Fungi</taxon>
        <taxon>Dikarya</taxon>
        <taxon>Ascomycota</taxon>
        <taxon>Pezizomycotina</taxon>
        <taxon>Dothideomycetes</taxon>
        <taxon>Dothideomycetidae</taxon>
        <taxon>Mycosphaerellales</taxon>
        <taxon>Mycosphaerellaceae</taxon>
        <taxon>Septoria</taxon>
    </lineage>
</organism>
<dbReference type="InterPro" id="IPR012951">
    <property type="entry name" value="BBE"/>
</dbReference>
<dbReference type="EMBL" id="CP099418">
    <property type="protein sequence ID" value="USW48725.1"/>
    <property type="molecule type" value="Genomic_DNA"/>
</dbReference>
<sequence length="257" mass="27975">MSDLPRLKTAGLSGYISLSGPPFSLTNAGFAYNAKNGSIEAAVAPLLSWLDEHNSTVTSSSTLMFKQRWIDVYHMFNLTQAAGGGNSAFSSRLLPVSSVTNNTAALAETLAKVAERDPADQPGVSNPAISGTWTLGPIPDEASSLSSAWRDAIVHLRIAKSWDGDLDAAEAERVTDYMTNNTGYALRQLAPDAGAYFNEADPNEPNWQYSYFGENYAKLRAIKAKYDPEGLQWCDRCVGSEEWIEGEKGQFCKTEWA</sequence>
<gene>
    <name evidence="2" type="ORF">Slin15195_G020440</name>
</gene>